<evidence type="ECO:0000313" key="13">
    <source>
        <dbReference type="EMBL" id="SMG55223.1"/>
    </source>
</evidence>
<reference evidence="13 14" key="1">
    <citation type="submission" date="2017-04" db="EMBL/GenBank/DDBJ databases">
        <authorList>
            <person name="Afonso C.L."/>
            <person name="Miller P.J."/>
            <person name="Scott M.A."/>
            <person name="Spackman E."/>
            <person name="Goraichik I."/>
            <person name="Dimitrov K.M."/>
            <person name="Suarez D.L."/>
            <person name="Swayne D.E."/>
        </authorList>
    </citation>
    <scope>NUCLEOTIDE SEQUENCE [LARGE SCALE GENOMIC DNA]</scope>
    <source>
        <strain evidence="13 14">11</strain>
    </source>
</reference>
<comment type="function">
    <text evidence="1 11">Catalyzes the reversible conversion of 3-phosphohydroxypyruvate to phosphoserine and of 3-hydroxy-2-oxo-4-phosphonooxybutanoate to phosphohydroxythreonine.</text>
</comment>
<feature type="binding site" evidence="11">
    <location>
        <position position="195"/>
    </location>
    <ligand>
        <name>pyridoxal 5'-phosphate</name>
        <dbReference type="ChEBI" id="CHEBI:597326"/>
    </ligand>
</feature>
<evidence type="ECO:0000256" key="5">
    <source>
        <dbReference type="ARBA" id="ARBA00022605"/>
    </source>
</evidence>
<dbReference type="UniPathway" id="UPA00135">
    <property type="reaction ID" value="UER00197"/>
</dbReference>
<evidence type="ECO:0000256" key="3">
    <source>
        <dbReference type="ARBA" id="ARBA00006904"/>
    </source>
</evidence>
<dbReference type="AlphaFoldDB" id="A0A1X7LPG6"/>
<proteinExistence type="inferred from homology"/>
<keyword evidence="8 11" id="KW-0718">Serine biosynthesis</keyword>
<feature type="binding site" evidence="11">
    <location>
        <position position="152"/>
    </location>
    <ligand>
        <name>pyridoxal 5'-phosphate</name>
        <dbReference type="ChEBI" id="CHEBI:597326"/>
    </ligand>
</feature>
<dbReference type="Proteomes" id="UP000193834">
    <property type="component" value="Unassembled WGS sequence"/>
</dbReference>
<dbReference type="SUPFAM" id="SSF53383">
    <property type="entry name" value="PLP-dependent transferases"/>
    <property type="match status" value="1"/>
</dbReference>
<evidence type="ECO:0000256" key="4">
    <source>
        <dbReference type="ARBA" id="ARBA00022576"/>
    </source>
</evidence>
<keyword evidence="4 11" id="KW-0032">Aminotransferase</keyword>
<keyword evidence="14" id="KW-1185">Reference proteome</keyword>
<dbReference type="STRING" id="1852522.SAMN06295960_3844"/>
<feature type="binding site" evidence="11">
    <location>
        <begin position="237"/>
        <end position="238"/>
    </location>
    <ligand>
        <name>pyridoxal 5'-phosphate</name>
        <dbReference type="ChEBI" id="CHEBI:597326"/>
    </ligand>
</feature>
<evidence type="ECO:0000256" key="2">
    <source>
        <dbReference type="ARBA" id="ARBA00005099"/>
    </source>
</evidence>
<sequence length="361" mass="40018">MANIYNFNAGPGALPAEVLQEAQEELRNYQGIGASILEISHRSKAYESIHHEAKQLIKELMGLPSDYEVLFLHGGASLQFSMVPINFLTEGKVAGYIHCGTWSGKAWQEAQKIGQTLVLASGEKQSFKQMPELSNLNIPKEMAYVHLTSNETIDGIQCRSFPDTGHVPLVVDMSSDIFSRPIEASRFSLIYAGAQKNLGPAGVTIVIVRRSLLARIPETIPDILSYHTQVKHHSLYNTPPVFSVYMVNLVLKWIVNQGGVQSVAVRNQQKADLLYQVLDNSGGFYKGLAYKDSRSMMNITFCASSSEIENKLLAELEQEGFLGLKGHRDAGHLRASIYNGVPYEHCKALADFLTEFQKRNG</sequence>
<comment type="pathway">
    <text evidence="2 11">Amino-acid biosynthesis; L-serine biosynthesis; L-serine from 3-phospho-D-glycerate: step 2/3.</text>
</comment>
<dbReference type="OrthoDB" id="9809412at2"/>
<evidence type="ECO:0000256" key="10">
    <source>
        <dbReference type="ARBA" id="ARBA00049007"/>
    </source>
</evidence>
<comment type="similarity">
    <text evidence="3 11">Belongs to the class-V pyridoxal-phosphate-dependent aminotransferase family. SerC subfamily.</text>
</comment>
<dbReference type="InterPro" id="IPR015422">
    <property type="entry name" value="PyrdxlP-dep_Trfase_small"/>
</dbReference>
<comment type="subunit">
    <text evidence="11">Homodimer.</text>
</comment>
<evidence type="ECO:0000256" key="6">
    <source>
        <dbReference type="ARBA" id="ARBA00022679"/>
    </source>
</evidence>
<comment type="catalytic activity">
    <reaction evidence="10 11">
        <text>O-phospho-L-serine + 2-oxoglutarate = 3-phosphooxypyruvate + L-glutamate</text>
        <dbReference type="Rhea" id="RHEA:14329"/>
        <dbReference type="ChEBI" id="CHEBI:16810"/>
        <dbReference type="ChEBI" id="CHEBI:18110"/>
        <dbReference type="ChEBI" id="CHEBI:29985"/>
        <dbReference type="ChEBI" id="CHEBI:57524"/>
        <dbReference type="EC" id="2.6.1.52"/>
    </reaction>
</comment>
<dbReference type="GO" id="GO:0006564">
    <property type="term" value="P:L-serine biosynthetic process"/>
    <property type="evidence" value="ECO:0007669"/>
    <property type="project" value="UniProtKB-UniRule"/>
</dbReference>
<evidence type="ECO:0000313" key="14">
    <source>
        <dbReference type="Proteomes" id="UP000193834"/>
    </source>
</evidence>
<dbReference type="HAMAP" id="MF_00160">
    <property type="entry name" value="SerC_aminotrans_5"/>
    <property type="match status" value="1"/>
</dbReference>
<dbReference type="PANTHER" id="PTHR43247:SF1">
    <property type="entry name" value="PHOSPHOSERINE AMINOTRANSFERASE"/>
    <property type="match status" value="1"/>
</dbReference>
<comment type="subcellular location">
    <subcellularLocation>
        <location evidence="11">Cytoplasm</location>
    </subcellularLocation>
</comment>
<keyword evidence="5 11" id="KW-0028">Amino-acid biosynthesis</keyword>
<feature type="domain" description="Aminotransferase class V" evidence="12">
    <location>
        <begin position="4"/>
        <end position="339"/>
    </location>
</feature>
<dbReference type="InterPro" id="IPR015421">
    <property type="entry name" value="PyrdxlP-dep_Trfase_major"/>
</dbReference>
<dbReference type="GO" id="GO:0030170">
    <property type="term" value="F:pyridoxal phosphate binding"/>
    <property type="evidence" value="ECO:0007669"/>
    <property type="project" value="UniProtKB-UniRule"/>
</dbReference>
<dbReference type="PIRSF" id="PIRSF000525">
    <property type="entry name" value="SerC"/>
    <property type="match status" value="1"/>
</dbReference>
<name>A0A1X7LPG6_9BACL</name>
<evidence type="ECO:0000256" key="1">
    <source>
        <dbReference type="ARBA" id="ARBA00003483"/>
    </source>
</evidence>
<dbReference type="Pfam" id="PF00266">
    <property type="entry name" value="Aminotran_5"/>
    <property type="match status" value="1"/>
</dbReference>
<evidence type="ECO:0000259" key="12">
    <source>
        <dbReference type="Pfam" id="PF00266"/>
    </source>
</evidence>
<comment type="catalytic activity">
    <reaction evidence="9 11">
        <text>4-(phosphooxy)-L-threonine + 2-oxoglutarate = (R)-3-hydroxy-2-oxo-4-phosphooxybutanoate + L-glutamate</text>
        <dbReference type="Rhea" id="RHEA:16573"/>
        <dbReference type="ChEBI" id="CHEBI:16810"/>
        <dbReference type="ChEBI" id="CHEBI:29985"/>
        <dbReference type="ChEBI" id="CHEBI:58452"/>
        <dbReference type="ChEBI" id="CHEBI:58538"/>
        <dbReference type="EC" id="2.6.1.52"/>
    </reaction>
</comment>
<protein>
    <recommendedName>
        <fullName evidence="11">Phosphoserine aminotransferase</fullName>
        <ecNumber evidence="11">2.6.1.52</ecNumber>
    </recommendedName>
    <alternativeName>
        <fullName evidence="11">Phosphohydroxythreonine aminotransferase</fullName>
        <shortName evidence="11">PSAT</shortName>
    </alternativeName>
</protein>
<keyword evidence="6 11" id="KW-0808">Transferase</keyword>
<evidence type="ECO:0000256" key="9">
    <source>
        <dbReference type="ARBA" id="ARBA00047630"/>
    </source>
</evidence>
<dbReference type="EMBL" id="FXAZ01000006">
    <property type="protein sequence ID" value="SMG55223.1"/>
    <property type="molecule type" value="Genomic_DNA"/>
</dbReference>
<comment type="caution">
    <text evidence="11">Lacks conserved residue(s) required for the propagation of feature annotation.</text>
</comment>
<dbReference type="Gene3D" id="3.40.640.10">
    <property type="entry name" value="Type I PLP-dependent aspartate aminotransferase-like (Major domain)"/>
    <property type="match status" value="1"/>
</dbReference>
<dbReference type="Gene3D" id="3.90.1150.10">
    <property type="entry name" value="Aspartate Aminotransferase, domain 1"/>
    <property type="match status" value="1"/>
</dbReference>
<dbReference type="EC" id="2.6.1.52" evidence="11"/>
<keyword evidence="11" id="KW-0963">Cytoplasm</keyword>
<dbReference type="FunFam" id="3.90.1150.10:FF:000006">
    <property type="entry name" value="Phosphoserine aminotransferase"/>
    <property type="match status" value="1"/>
</dbReference>
<feature type="binding site" evidence="11">
    <location>
        <begin position="76"/>
        <end position="77"/>
    </location>
    <ligand>
        <name>pyridoxal 5'-phosphate</name>
        <dbReference type="ChEBI" id="CHEBI:597326"/>
    </ligand>
</feature>
<keyword evidence="7 11" id="KW-0663">Pyridoxal phosphate</keyword>
<dbReference type="NCBIfam" id="NF003764">
    <property type="entry name" value="PRK05355.1"/>
    <property type="match status" value="1"/>
</dbReference>
<dbReference type="InterPro" id="IPR000192">
    <property type="entry name" value="Aminotrans_V_dom"/>
</dbReference>
<dbReference type="RefSeq" id="WP_085496945.1">
    <property type="nucleotide sequence ID" value="NZ_FXAZ01000006.1"/>
</dbReference>
<feature type="binding site" evidence="11">
    <location>
        <position position="42"/>
    </location>
    <ligand>
        <name>L-glutamate</name>
        <dbReference type="ChEBI" id="CHEBI:29985"/>
    </ligand>
</feature>
<dbReference type="GO" id="GO:0005737">
    <property type="term" value="C:cytoplasm"/>
    <property type="evidence" value="ECO:0007669"/>
    <property type="project" value="UniProtKB-SubCell"/>
</dbReference>
<feature type="binding site" evidence="11">
    <location>
        <position position="172"/>
    </location>
    <ligand>
        <name>pyridoxal 5'-phosphate</name>
        <dbReference type="ChEBI" id="CHEBI:597326"/>
    </ligand>
</feature>
<dbReference type="PANTHER" id="PTHR43247">
    <property type="entry name" value="PHOSPHOSERINE AMINOTRANSFERASE"/>
    <property type="match status" value="1"/>
</dbReference>
<organism evidence="13 14">
    <name type="scientific">Paenibacillus aquistagni</name>
    <dbReference type="NCBI Taxonomy" id="1852522"/>
    <lineage>
        <taxon>Bacteria</taxon>
        <taxon>Bacillati</taxon>
        <taxon>Bacillota</taxon>
        <taxon>Bacilli</taxon>
        <taxon>Bacillales</taxon>
        <taxon>Paenibacillaceae</taxon>
        <taxon>Paenibacillus</taxon>
    </lineage>
</organism>
<gene>
    <name evidence="11" type="primary">serC</name>
    <name evidence="13" type="ORF">SAMN06295960_3844</name>
</gene>
<feature type="binding site" evidence="11">
    <location>
        <position position="102"/>
    </location>
    <ligand>
        <name>pyridoxal 5'-phosphate</name>
        <dbReference type="ChEBI" id="CHEBI:597326"/>
    </ligand>
</feature>
<evidence type="ECO:0000256" key="11">
    <source>
        <dbReference type="HAMAP-Rule" id="MF_00160"/>
    </source>
</evidence>
<comment type="cofactor">
    <cofactor evidence="11">
        <name>pyridoxal 5'-phosphate</name>
        <dbReference type="ChEBI" id="CHEBI:597326"/>
    </cofactor>
    <text evidence="11">Binds 1 pyridoxal phosphate per subunit.</text>
</comment>
<dbReference type="NCBIfam" id="TIGR01364">
    <property type="entry name" value="serC_1"/>
    <property type="match status" value="1"/>
</dbReference>
<dbReference type="FunFam" id="3.40.640.10:FF:000010">
    <property type="entry name" value="Phosphoserine aminotransferase"/>
    <property type="match status" value="1"/>
</dbReference>
<feature type="modified residue" description="N6-(pyridoxal phosphate)lysine" evidence="11">
    <location>
        <position position="196"/>
    </location>
</feature>
<evidence type="ECO:0000256" key="8">
    <source>
        <dbReference type="ARBA" id="ARBA00023299"/>
    </source>
</evidence>
<dbReference type="GO" id="GO:0004648">
    <property type="term" value="F:O-phospho-L-serine:2-oxoglutarate aminotransferase activity"/>
    <property type="evidence" value="ECO:0007669"/>
    <property type="project" value="UniProtKB-UniRule"/>
</dbReference>
<evidence type="ECO:0000256" key="7">
    <source>
        <dbReference type="ARBA" id="ARBA00022898"/>
    </source>
</evidence>
<accession>A0A1X7LPG6</accession>
<dbReference type="InterPro" id="IPR022278">
    <property type="entry name" value="Pser_aminoTfrase"/>
</dbReference>
<dbReference type="InterPro" id="IPR015424">
    <property type="entry name" value="PyrdxlP-dep_Trfase"/>
</dbReference>